<gene>
    <name evidence="2" type="ORF">ECRASSUSDP1_LOCUS1035</name>
</gene>
<comment type="caution">
    <text evidence="2">The sequence shown here is derived from an EMBL/GenBank/DDBJ whole genome shotgun (WGS) entry which is preliminary data.</text>
</comment>
<dbReference type="Proteomes" id="UP001295684">
    <property type="component" value="Unassembled WGS sequence"/>
</dbReference>
<protein>
    <submittedName>
        <fullName evidence="2">Uncharacterized protein</fullName>
    </submittedName>
</protein>
<dbReference type="AlphaFoldDB" id="A0AAD1U067"/>
<sequence>MNKSTFSQFSNFREKKPNQFARSSPRDSYNLSTKVSLKNSGTNAPDDSESLKTKGSEKFYKNFTLNRGSLSCRPACQRSISTCSKDTEPVKVNLFPEKGVKPKFQVSKSKIKEIVDKILSGESPNFEEGCYEIKKSEKGSRYQNSKIKQWRRFVQDSDIPLNYLFNDSMKQSIGLQKTKIEDDTLNRYDPHGVRMKILPVIFTENKNFSSIKDVKDLIEYEVMETGQLAEEVIFKRKRFSLAPPKRTSPLGNNDRSGSPRKIPRMKQSFRGIKTEKHTQSGLNNIINSFGTMERGNLQADTSDLEFNVDIKDLKQRRYLKFPKENVHVNRYVKLVKTITSKKEELTEEDVIKYSQPIVIKPNLKYITELYTTKEKFKPKEKFTPFHKKLLHISPKHQTSPKTYQPTSQTLPPNPSTQNTHPKKSTLPICSLKSPLLAACKKTS</sequence>
<feature type="compositionally biased region" description="Polar residues" evidence="1">
    <location>
        <begin position="20"/>
        <end position="45"/>
    </location>
</feature>
<reference evidence="2" key="1">
    <citation type="submission" date="2023-07" db="EMBL/GenBank/DDBJ databases">
        <authorList>
            <consortium name="AG Swart"/>
            <person name="Singh M."/>
            <person name="Singh A."/>
            <person name="Seah K."/>
            <person name="Emmerich C."/>
        </authorList>
    </citation>
    <scope>NUCLEOTIDE SEQUENCE</scope>
    <source>
        <strain evidence="2">DP1</strain>
    </source>
</reference>
<evidence type="ECO:0000313" key="2">
    <source>
        <dbReference type="EMBL" id="CAI2359742.1"/>
    </source>
</evidence>
<evidence type="ECO:0000256" key="1">
    <source>
        <dbReference type="SAM" id="MobiDB-lite"/>
    </source>
</evidence>
<keyword evidence="3" id="KW-1185">Reference proteome</keyword>
<dbReference type="EMBL" id="CAMPGE010000975">
    <property type="protein sequence ID" value="CAI2359742.1"/>
    <property type="molecule type" value="Genomic_DNA"/>
</dbReference>
<accession>A0AAD1U067</accession>
<organism evidence="2 3">
    <name type="scientific">Euplotes crassus</name>
    <dbReference type="NCBI Taxonomy" id="5936"/>
    <lineage>
        <taxon>Eukaryota</taxon>
        <taxon>Sar</taxon>
        <taxon>Alveolata</taxon>
        <taxon>Ciliophora</taxon>
        <taxon>Intramacronucleata</taxon>
        <taxon>Spirotrichea</taxon>
        <taxon>Hypotrichia</taxon>
        <taxon>Euplotida</taxon>
        <taxon>Euplotidae</taxon>
        <taxon>Moneuplotes</taxon>
    </lineage>
</organism>
<name>A0AAD1U067_EUPCR</name>
<feature type="compositionally biased region" description="Polar residues" evidence="1">
    <location>
        <begin position="1"/>
        <end position="11"/>
    </location>
</feature>
<feature type="region of interest" description="Disordered" evidence="1">
    <location>
        <begin position="243"/>
        <end position="265"/>
    </location>
</feature>
<feature type="compositionally biased region" description="Polar residues" evidence="1">
    <location>
        <begin position="395"/>
        <end position="419"/>
    </location>
</feature>
<feature type="region of interest" description="Disordered" evidence="1">
    <location>
        <begin position="1"/>
        <end position="52"/>
    </location>
</feature>
<feature type="region of interest" description="Disordered" evidence="1">
    <location>
        <begin position="391"/>
        <end position="427"/>
    </location>
</feature>
<evidence type="ECO:0000313" key="3">
    <source>
        <dbReference type="Proteomes" id="UP001295684"/>
    </source>
</evidence>
<proteinExistence type="predicted"/>